<evidence type="ECO:0000259" key="1">
    <source>
        <dbReference type="Pfam" id="PF00076"/>
    </source>
</evidence>
<dbReference type="GO" id="GO:0003723">
    <property type="term" value="F:RNA binding"/>
    <property type="evidence" value="ECO:0007669"/>
    <property type="project" value="InterPro"/>
</dbReference>
<keyword evidence="2" id="KW-0687">Ribonucleoprotein</keyword>
<name>A0A699TNJ0_TANCI</name>
<sequence>FSYNYVSENVPQLFSSSGNVQIAEVIYNTLNEQSRGFGFATMSTNKEDKLWRHTMDINGGSRYY</sequence>
<dbReference type="InterPro" id="IPR000504">
    <property type="entry name" value="RRM_dom"/>
</dbReference>
<dbReference type="InterPro" id="IPR035979">
    <property type="entry name" value="RBD_domain_sf"/>
</dbReference>
<dbReference type="EMBL" id="BKCJ011256276">
    <property type="protein sequence ID" value="GFD11011.1"/>
    <property type="molecule type" value="Genomic_DNA"/>
</dbReference>
<proteinExistence type="predicted"/>
<dbReference type="Pfam" id="PF00076">
    <property type="entry name" value="RRM_1"/>
    <property type="match status" value="1"/>
</dbReference>
<evidence type="ECO:0000313" key="2">
    <source>
        <dbReference type="EMBL" id="GFD11011.1"/>
    </source>
</evidence>
<gene>
    <name evidence="2" type="ORF">Tci_882980</name>
</gene>
<feature type="non-terminal residue" evidence="2">
    <location>
        <position position="1"/>
    </location>
</feature>
<accession>A0A699TNJ0</accession>
<dbReference type="AlphaFoldDB" id="A0A699TNJ0"/>
<organism evidence="2">
    <name type="scientific">Tanacetum cinerariifolium</name>
    <name type="common">Dalmatian daisy</name>
    <name type="synonym">Chrysanthemum cinerariifolium</name>
    <dbReference type="NCBI Taxonomy" id="118510"/>
    <lineage>
        <taxon>Eukaryota</taxon>
        <taxon>Viridiplantae</taxon>
        <taxon>Streptophyta</taxon>
        <taxon>Embryophyta</taxon>
        <taxon>Tracheophyta</taxon>
        <taxon>Spermatophyta</taxon>
        <taxon>Magnoliopsida</taxon>
        <taxon>eudicotyledons</taxon>
        <taxon>Gunneridae</taxon>
        <taxon>Pentapetalae</taxon>
        <taxon>asterids</taxon>
        <taxon>campanulids</taxon>
        <taxon>Asterales</taxon>
        <taxon>Asteraceae</taxon>
        <taxon>Asteroideae</taxon>
        <taxon>Anthemideae</taxon>
        <taxon>Anthemidinae</taxon>
        <taxon>Tanacetum</taxon>
    </lineage>
</organism>
<dbReference type="SUPFAM" id="SSF54928">
    <property type="entry name" value="RNA-binding domain, RBD"/>
    <property type="match status" value="1"/>
</dbReference>
<dbReference type="GO" id="GO:1990904">
    <property type="term" value="C:ribonucleoprotein complex"/>
    <property type="evidence" value="ECO:0007669"/>
    <property type="project" value="UniProtKB-KW"/>
</dbReference>
<dbReference type="Gene3D" id="3.30.70.330">
    <property type="match status" value="1"/>
</dbReference>
<comment type="caution">
    <text evidence="2">The sequence shown here is derived from an EMBL/GenBank/DDBJ whole genome shotgun (WGS) entry which is preliminary data.</text>
</comment>
<protein>
    <submittedName>
        <fullName evidence="2">28 kDa ribonucleoprotein, chloroplastic-like</fullName>
    </submittedName>
</protein>
<feature type="domain" description="RRM" evidence="1">
    <location>
        <begin position="3"/>
        <end position="44"/>
    </location>
</feature>
<reference evidence="2" key="1">
    <citation type="journal article" date="2019" name="Sci. Rep.">
        <title>Draft genome of Tanacetum cinerariifolium, the natural source of mosquito coil.</title>
        <authorList>
            <person name="Yamashiro T."/>
            <person name="Shiraishi A."/>
            <person name="Satake H."/>
            <person name="Nakayama K."/>
        </authorList>
    </citation>
    <scope>NUCLEOTIDE SEQUENCE</scope>
</reference>
<dbReference type="InterPro" id="IPR012677">
    <property type="entry name" value="Nucleotide-bd_a/b_plait_sf"/>
</dbReference>